<dbReference type="InterPro" id="IPR029044">
    <property type="entry name" value="Nucleotide-diphossugar_trans"/>
</dbReference>
<dbReference type="EMBL" id="LPUF01000001">
    <property type="protein sequence ID" value="OQK16704.1"/>
    <property type="molecule type" value="Genomic_DNA"/>
</dbReference>
<evidence type="ECO:0000313" key="6">
    <source>
        <dbReference type="Proteomes" id="UP000191980"/>
    </source>
</evidence>
<dbReference type="InterPro" id="IPR001173">
    <property type="entry name" value="Glyco_trans_2-like"/>
</dbReference>
<sequence>MTTPIKLSIVFLNFNKLAETIVTSARLQELCAHRDDLEIIAVDNGSEDGTAEYLQEQSDIISILLADNSGIAGYSAGFNIAQGEYILILDDDSCPLSLVGIDHALQSLDQHPDIGVIAAHIQMPDGKPQWSWHLPVSDVFSRSPFFIGCGFIIRRDLFAKIGWYPEDFFLYQNEIDVSFQVRLHGYDIFYDPACIIVHRGIPSQRPGWRRVFFPTRNTLWLIRRYYPQPQASYLILSRMVIGLTRAIRFNEVATYFKAVRDGLFSPLTKNILPPDLRKSFLPFWKQNSLIHQLLRRA</sequence>
<dbReference type="OrthoDB" id="5291101at2"/>
<dbReference type="SUPFAM" id="SSF53448">
    <property type="entry name" value="Nucleotide-diphospho-sugar transferases"/>
    <property type="match status" value="1"/>
</dbReference>
<evidence type="ECO:0000256" key="2">
    <source>
        <dbReference type="ARBA" id="ARBA00022676"/>
    </source>
</evidence>
<dbReference type="AlphaFoldDB" id="A0A1V8M577"/>
<accession>A0A1V8M577</accession>
<comment type="caution">
    <text evidence="5">The sequence shown here is derived from an EMBL/GenBank/DDBJ whole genome shotgun (WGS) entry which is preliminary data.</text>
</comment>
<comment type="similarity">
    <text evidence="1">Belongs to the glycosyltransferase 2 family.</text>
</comment>
<reference evidence="5 6" key="1">
    <citation type="submission" date="2015-12" db="EMBL/GenBank/DDBJ databases">
        <authorList>
            <person name="Shamseldin A."/>
            <person name="Moawad H."/>
            <person name="Abd El-Rahim W.M."/>
            <person name="Sadowsky M.J."/>
        </authorList>
    </citation>
    <scope>NUCLEOTIDE SEQUENCE [LARGE SCALE GENOMIC DNA]</scope>
    <source>
        <strain evidence="5 6">WF1</strain>
    </source>
</reference>
<dbReference type="Pfam" id="PF00535">
    <property type="entry name" value="Glycos_transf_2"/>
    <property type="match status" value="1"/>
</dbReference>
<protein>
    <recommendedName>
        <fullName evidence="4">Glycosyltransferase 2-like domain-containing protein</fullName>
    </recommendedName>
</protein>
<dbReference type="Proteomes" id="UP000191980">
    <property type="component" value="Unassembled WGS sequence"/>
</dbReference>
<dbReference type="RefSeq" id="WP_080521328.1">
    <property type="nucleotide sequence ID" value="NZ_LPUF01000001.1"/>
</dbReference>
<dbReference type="Gene3D" id="3.90.550.10">
    <property type="entry name" value="Spore Coat Polysaccharide Biosynthesis Protein SpsA, Chain A"/>
    <property type="match status" value="1"/>
</dbReference>
<evidence type="ECO:0000256" key="3">
    <source>
        <dbReference type="ARBA" id="ARBA00022679"/>
    </source>
</evidence>
<gene>
    <name evidence="5" type="ORF">AU255_02005</name>
</gene>
<dbReference type="STRING" id="1420851.AU255_02005"/>
<evidence type="ECO:0000256" key="1">
    <source>
        <dbReference type="ARBA" id="ARBA00006739"/>
    </source>
</evidence>
<keyword evidence="6" id="KW-1185">Reference proteome</keyword>
<evidence type="ECO:0000259" key="4">
    <source>
        <dbReference type="Pfam" id="PF00535"/>
    </source>
</evidence>
<keyword evidence="3" id="KW-0808">Transferase</keyword>
<proteinExistence type="inferred from homology"/>
<dbReference type="PANTHER" id="PTHR43179:SF12">
    <property type="entry name" value="GALACTOFURANOSYLTRANSFERASE GLFT2"/>
    <property type="match status" value="1"/>
</dbReference>
<feature type="domain" description="Glycosyltransferase 2-like" evidence="4">
    <location>
        <begin position="17"/>
        <end position="160"/>
    </location>
</feature>
<dbReference type="PANTHER" id="PTHR43179">
    <property type="entry name" value="RHAMNOSYLTRANSFERASE WBBL"/>
    <property type="match status" value="1"/>
</dbReference>
<evidence type="ECO:0000313" key="5">
    <source>
        <dbReference type="EMBL" id="OQK16704.1"/>
    </source>
</evidence>
<organism evidence="5 6">
    <name type="scientific">Methyloprofundus sedimenti</name>
    <dbReference type="NCBI Taxonomy" id="1420851"/>
    <lineage>
        <taxon>Bacteria</taxon>
        <taxon>Pseudomonadati</taxon>
        <taxon>Pseudomonadota</taxon>
        <taxon>Gammaproteobacteria</taxon>
        <taxon>Methylococcales</taxon>
        <taxon>Methylococcaceae</taxon>
        <taxon>Methyloprofundus</taxon>
    </lineage>
</organism>
<name>A0A1V8M577_9GAMM</name>
<dbReference type="GO" id="GO:0016757">
    <property type="term" value="F:glycosyltransferase activity"/>
    <property type="evidence" value="ECO:0007669"/>
    <property type="project" value="UniProtKB-KW"/>
</dbReference>
<keyword evidence="2" id="KW-0328">Glycosyltransferase</keyword>